<protein>
    <recommendedName>
        <fullName evidence="4">Secreted protein</fullName>
    </recommendedName>
</protein>
<feature type="signal peptide" evidence="1">
    <location>
        <begin position="1"/>
        <end position="18"/>
    </location>
</feature>
<proteinExistence type="predicted"/>
<dbReference type="EMBL" id="CATNWA010000203">
    <property type="protein sequence ID" value="CAI9534474.1"/>
    <property type="molecule type" value="Genomic_DNA"/>
</dbReference>
<dbReference type="Proteomes" id="UP001162483">
    <property type="component" value="Unassembled WGS sequence"/>
</dbReference>
<gene>
    <name evidence="2" type="ORF">SPARVUS_LOCUS638656</name>
</gene>
<reference evidence="2" key="1">
    <citation type="submission" date="2023-05" db="EMBL/GenBank/DDBJ databases">
        <authorList>
            <person name="Stuckert A."/>
        </authorList>
    </citation>
    <scope>NUCLEOTIDE SEQUENCE</scope>
</reference>
<evidence type="ECO:0000313" key="2">
    <source>
        <dbReference type="EMBL" id="CAI9534474.1"/>
    </source>
</evidence>
<accession>A0ABN9AES4</accession>
<keyword evidence="1" id="KW-0732">Signal</keyword>
<feature type="chain" id="PRO_5045909977" description="Secreted protein" evidence="1">
    <location>
        <begin position="19"/>
        <end position="125"/>
    </location>
</feature>
<name>A0ABN9AES4_9NEOB</name>
<comment type="caution">
    <text evidence="2">The sequence shown here is derived from an EMBL/GenBank/DDBJ whole genome shotgun (WGS) entry which is preliminary data.</text>
</comment>
<organism evidence="2 3">
    <name type="scientific">Staurois parvus</name>
    <dbReference type="NCBI Taxonomy" id="386267"/>
    <lineage>
        <taxon>Eukaryota</taxon>
        <taxon>Metazoa</taxon>
        <taxon>Chordata</taxon>
        <taxon>Craniata</taxon>
        <taxon>Vertebrata</taxon>
        <taxon>Euteleostomi</taxon>
        <taxon>Amphibia</taxon>
        <taxon>Batrachia</taxon>
        <taxon>Anura</taxon>
        <taxon>Neobatrachia</taxon>
        <taxon>Ranoidea</taxon>
        <taxon>Ranidae</taxon>
        <taxon>Staurois</taxon>
    </lineage>
</organism>
<evidence type="ECO:0000313" key="3">
    <source>
        <dbReference type="Proteomes" id="UP001162483"/>
    </source>
</evidence>
<evidence type="ECO:0000256" key="1">
    <source>
        <dbReference type="SAM" id="SignalP"/>
    </source>
</evidence>
<keyword evidence="3" id="KW-1185">Reference proteome</keyword>
<evidence type="ECO:0008006" key="4">
    <source>
        <dbReference type="Google" id="ProtNLM"/>
    </source>
</evidence>
<sequence>MPLIRSDLLLLTWRVTRRFSACCLVPYRPLCYRLGLVFRPSILHGSIRCGPGLLCLFTSGSHPATCHWRFPLPQLGVPRGRDCVSVCSKSIPTIRGSGEQADWGSDSAPWGNLVCGALELPSVGT</sequence>